<accession>A0ACA9JWS3</accession>
<evidence type="ECO:0000313" key="2">
    <source>
        <dbReference type="Proteomes" id="UP000789702"/>
    </source>
</evidence>
<sequence length="95" mass="11081">MTNDLTSSCYRSAIILKTDFIFFREVRTASGRAWGNIGYCVILKQSVFVTQYNIIFQNHPLFHENTVTLFSINDFAIRCVNDSKFRCMEFSNIHL</sequence>
<keyword evidence="2" id="KW-1185">Reference proteome</keyword>
<comment type="caution">
    <text evidence="1">The sequence shown here is derived from an EMBL/GenBank/DDBJ whole genome shotgun (WGS) entry which is preliminary data.</text>
</comment>
<evidence type="ECO:0000313" key="1">
    <source>
        <dbReference type="EMBL" id="CAG8440160.1"/>
    </source>
</evidence>
<organism evidence="1 2">
    <name type="scientific">Dentiscutata heterogama</name>
    <dbReference type="NCBI Taxonomy" id="1316150"/>
    <lineage>
        <taxon>Eukaryota</taxon>
        <taxon>Fungi</taxon>
        <taxon>Fungi incertae sedis</taxon>
        <taxon>Mucoromycota</taxon>
        <taxon>Glomeromycotina</taxon>
        <taxon>Glomeromycetes</taxon>
        <taxon>Diversisporales</taxon>
        <taxon>Gigasporaceae</taxon>
        <taxon>Dentiscutata</taxon>
    </lineage>
</organism>
<reference evidence="1" key="1">
    <citation type="submission" date="2021-06" db="EMBL/GenBank/DDBJ databases">
        <authorList>
            <person name="Kallberg Y."/>
            <person name="Tangrot J."/>
            <person name="Rosling A."/>
        </authorList>
    </citation>
    <scope>NUCLEOTIDE SEQUENCE</scope>
    <source>
        <strain evidence="1">IL203A</strain>
    </source>
</reference>
<protein>
    <submittedName>
        <fullName evidence="1">7197_t:CDS:1</fullName>
    </submittedName>
</protein>
<dbReference type="EMBL" id="CAJVPU010000080">
    <property type="protein sequence ID" value="CAG8440160.1"/>
    <property type="molecule type" value="Genomic_DNA"/>
</dbReference>
<name>A0ACA9JWS3_9GLOM</name>
<proteinExistence type="predicted"/>
<dbReference type="Proteomes" id="UP000789702">
    <property type="component" value="Unassembled WGS sequence"/>
</dbReference>
<gene>
    <name evidence="1" type="ORF">DHETER_LOCUS200</name>
</gene>